<dbReference type="Proteomes" id="UP001519921">
    <property type="component" value="Unassembled WGS sequence"/>
</dbReference>
<proteinExistence type="predicted"/>
<keyword evidence="1" id="KW-0472">Membrane</keyword>
<feature type="transmembrane region" description="Helical" evidence="1">
    <location>
        <begin position="7"/>
        <end position="26"/>
    </location>
</feature>
<gene>
    <name evidence="3" type="ORF">KYD98_15465</name>
</gene>
<keyword evidence="1" id="KW-1133">Transmembrane helix</keyword>
<evidence type="ECO:0000259" key="2">
    <source>
        <dbReference type="Pfam" id="PF04892"/>
    </source>
</evidence>
<protein>
    <submittedName>
        <fullName evidence="3">VanZ family protein</fullName>
    </submittedName>
</protein>
<dbReference type="InterPro" id="IPR006976">
    <property type="entry name" value="VanZ-like"/>
</dbReference>
<sequence>MKNKQKIFYWSLLICWMAFIFIMSNQPAVISDKQSTTAILILSKLGINFNGLFGELANFILRKMAHFLEYMILGILTLNVLSLYYKINKKIKFISLLIVFLYACSDEFHQLFIQGREGAFRDVIIDTLGGSLSIVIINLKCKIKGKL</sequence>
<evidence type="ECO:0000313" key="4">
    <source>
        <dbReference type="Proteomes" id="UP001519921"/>
    </source>
</evidence>
<feature type="transmembrane region" description="Helical" evidence="1">
    <location>
        <begin position="67"/>
        <end position="87"/>
    </location>
</feature>
<accession>A0ABS7AS49</accession>
<keyword evidence="1" id="KW-0812">Transmembrane</keyword>
<evidence type="ECO:0000256" key="1">
    <source>
        <dbReference type="SAM" id="Phobius"/>
    </source>
</evidence>
<feature type="domain" description="VanZ-like" evidence="2">
    <location>
        <begin position="10"/>
        <end position="139"/>
    </location>
</feature>
<dbReference type="Pfam" id="PF04892">
    <property type="entry name" value="VanZ"/>
    <property type="match status" value="1"/>
</dbReference>
<organism evidence="3 4">
    <name type="scientific">Clostridium weizhouense</name>
    <dbReference type="NCBI Taxonomy" id="2859781"/>
    <lineage>
        <taxon>Bacteria</taxon>
        <taxon>Bacillati</taxon>
        <taxon>Bacillota</taxon>
        <taxon>Clostridia</taxon>
        <taxon>Eubacteriales</taxon>
        <taxon>Clostridiaceae</taxon>
        <taxon>Clostridium</taxon>
    </lineage>
</organism>
<reference evidence="3 4" key="1">
    <citation type="submission" date="2021-07" db="EMBL/GenBank/DDBJ databases">
        <title>Clostridium weizhouense sp. nov., an anaerobic bacterium isolated from activated sludge of Petroleum wastewater.</title>
        <authorList>
            <person name="Li Q."/>
        </authorList>
    </citation>
    <scope>NUCLEOTIDE SEQUENCE [LARGE SCALE GENOMIC DNA]</scope>
    <source>
        <strain evidence="3 4">YB-6</strain>
    </source>
</reference>
<dbReference type="NCBIfam" id="NF037970">
    <property type="entry name" value="vanZ_1"/>
    <property type="match status" value="1"/>
</dbReference>
<dbReference type="PIRSF" id="PIRSF019083">
    <property type="entry name" value="UCP019083_VanZ"/>
    <property type="match status" value="1"/>
</dbReference>
<name>A0ABS7AS49_9CLOT</name>
<dbReference type="RefSeq" id="WP_219780948.1">
    <property type="nucleotide sequence ID" value="NZ_JAHXPT010000014.1"/>
</dbReference>
<keyword evidence="4" id="KW-1185">Reference proteome</keyword>
<evidence type="ECO:0000313" key="3">
    <source>
        <dbReference type="EMBL" id="MBW6411486.1"/>
    </source>
</evidence>
<dbReference type="EMBL" id="JAHXPT010000014">
    <property type="protein sequence ID" value="MBW6411486.1"/>
    <property type="molecule type" value="Genomic_DNA"/>
</dbReference>
<dbReference type="InterPro" id="IPR016747">
    <property type="entry name" value="Phosphotransbutyrylase"/>
</dbReference>
<comment type="caution">
    <text evidence="3">The sequence shown here is derived from an EMBL/GenBank/DDBJ whole genome shotgun (WGS) entry which is preliminary data.</text>
</comment>
<feature type="transmembrane region" description="Helical" evidence="1">
    <location>
        <begin position="38"/>
        <end position="60"/>
    </location>
</feature>